<evidence type="ECO:0000313" key="7">
    <source>
        <dbReference type="Proteomes" id="UP000265715"/>
    </source>
</evidence>
<feature type="chain" id="PRO_5017246076" evidence="4">
    <location>
        <begin position="21"/>
        <end position="531"/>
    </location>
</feature>
<accession>A0A399EN13</accession>
<dbReference type="Gene3D" id="3.90.76.10">
    <property type="entry name" value="Dipeptide-binding Protein, Domain 1"/>
    <property type="match status" value="1"/>
</dbReference>
<keyword evidence="2" id="KW-0813">Transport</keyword>
<name>A0A399EN13_9DEIN</name>
<comment type="similarity">
    <text evidence="1">Belongs to the bacterial solute-binding protein 5 family.</text>
</comment>
<evidence type="ECO:0000256" key="2">
    <source>
        <dbReference type="ARBA" id="ARBA00022448"/>
    </source>
</evidence>
<organism evidence="6 7">
    <name type="scientific">Calidithermus terrae</name>
    <dbReference type="NCBI Taxonomy" id="1408545"/>
    <lineage>
        <taxon>Bacteria</taxon>
        <taxon>Thermotogati</taxon>
        <taxon>Deinococcota</taxon>
        <taxon>Deinococci</taxon>
        <taxon>Thermales</taxon>
        <taxon>Thermaceae</taxon>
        <taxon>Calidithermus</taxon>
    </lineage>
</organism>
<dbReference type="PIRSF" id="PIRSF002741">
    <property type="entry name" value="MppA"/>
    <property type="match status" value="1"/>
</dbReference>
<dbReference type="AlphaFoldDB" id="A0A399EN13"/>
<dbReference type="Pfam" id="PF00496">
    <property type="entry name" value="SBP_bac_5"/>
    <property type="match status" value="1"/>
</dbReference>
<gene>
    <name evidence="6" type="primary">dppA_2</name>
    <name evidence="6" type="ORF">Mterra_01849</name>
</gene>
<dbReference type="GO" id="GO:0042597">
    <property type="term" value="C:periplasmic space"/>
    <property type="evidence" value="ECO:0007669"/>
    <property type="project" value="UniProtKB-ARBA"/>
</dbReference>
<dbReference type="InterPro" id="IPR030678">
    <property type="entry name" value="Peptide/Ni-bd"/>
</dbReference>
<dbReference type="EMBL" id="QXDL01000067">
    <property type="protein sequence ID" value="RIH84840.1"/>
    <property type="molecule type" value="Genomic_DNA"/>
</dbReference>
<dbReference type="GO" id="GO:0043190">
    <property type="term" value="C:ATP-binding cassette (ABC) transporter complex"/>
    <property type="evidence" value="ECO:0007669"/>
    <property type="project" value="InterPro"/>
</dbReference>
<evidence type="ECO:0000259" key="5">
    <source>
        <dbReference type="Pfam" id="PF00496"/>
    </source>
</evidence>
<dbReference type="PANTHER" id="PTHR30290">
    <property type="entry name" value="PERIPLASMIC BINDING COMPONENT OF ABC TRANSPORTER"/>
    <property type="match status" value="1"/>
</dbReference>
<dbReference type="Gene3D" id="3.40.190.10">
    <property type="entry name" value="Periplasmic binding protein-like II"/>
    <property type="match status" value="1"/>
</dbReference>
<dbReference type="InterPro" id="IPR039424">
    <property type="entry name" value="SBP_5"/>
</dbReference>
<evidence type="ECO:0000256" key="4">
    <source>
        <dbReference type="SAM" id="SignalP"/>
    </source>
</evidence>
<evidence type="ECO:0000256" key="1">
    <source>
        <dbReference type="ARBA" id="ARBA00005695"/>
    </source>
</evidence>
<protein>
    <submittedName>
        <fullName evidence="6">Periplasmic dipeptide transport protein</fullName>
    </submittedName>
</protein>
<evidence type="ECO:0000256" key="3">
    <source>
        <dbReference type="ARBA" id="ARBA00022729"/>
    </source>
</evidence>
<dbReference type="RefSeq" id="WP_119314957.1">
    <property type="nucleotide sequence ID" value="NZ_QXDL01000067.1"/>
</dbReference>
<reference evidence="6 7" key="1">
    <citation type="submission" date="2018-08" db="EMBL/GenBank/DDBJ databases">
        <title>Meiothermus terrae DSM 26712 genome sequencing project.</title>
        <authorList>
            <person name="Da Costa M.S."/>
            <person name="Albuquerque L."/>
            <person name="Raposo P."/>
            <person name="Froufe H.J.C."/>
            <person name="Barroso C.S."/>
            <person name="Egas C."/>
        </authorList>
    </citation>
    <scope>NUCLEOTIDE SEQUENCE [LARGE SCALE GENOMIC DNA]</scope>
    <source>
        <strain evidence="6 7">DSM 26712</strain>
    </source>
</reference>
<dbReference type="Proteomes" id="UP000265715">
    <property type="component" value="Unassembled WGS sequence"/>
</dbReference>
<dbReference type="Gene3D" id="3.10.105.10">
    <property type="entry name" value="Dipeptide-binding Protein, Domain 3"/>
    <property type="match status" value="1"/>
</dbReference>
<dbReference type="GO" id="GO:0015833">
    <property type="term" value="P:peptide transport"/>
    <property type="evidence" value="ECO:0007669"/>
    <property type="project" value="TreeGrafter"/>
</dbReference>
<dbReference type="OrthoDB" id="137511at2"/>
<keyword evidence="3 4" id="KW-0732">Signal</keyword>
<feature type="domain" description="Solute-binding protein family 5" evidence="5">
    <location>
        <begin position="66"/>
        <end position="443"/>
    </location>
</feature>
<proteinExistence type="inferred from homology"/>
<sequence length="531" mass="58626">MRRQWLMALALSALASAGLAQRTLVFGHEGEPVNLESGNITDGVSIYAQRQIYDTLVDFKAGSTDPIPALATSWFASPDGKSWTFRLRQGVKFHDGTDFDANAVLFNVNRWWDPKDASRIQGGANYEIWGELFGGYKGTDGSFLKAVRVVDKYTIRFDFGAPLPYFPVAIGAGYFGIASPAAIKAQGAKYGTPAGGAVGTGPYRFREWRVGDRLILEKNPTFWKQGLPKTDALVMRFIKDPAARLAELKAGSIDLTIQIPPANLGAIESDRNLDPVLRPSFNVGYLALNPSYKPLSDVRVRQAIAMAINKKAIVQAFWGKLGETNGHFTPSSFKTYWSSEVTDYEYNPTKAKQLLAQAGYPNGFDLEFWYMPVSRPYFPTPKEIAEAMGADLSAIGIKVKFQTKDWATYLDDRKKAPGFQAYMLGWTGDYGDPSNFFDPHFASPITDLFDAAGKQLDVKELNALLARGSSSSNQAERIRIYQQADKIAFDLALRIPIVHSQPLLAKRKNISGWVPSPLGSESLEDVVKTNL</sequence>
<feature type="signal peptide" evidence="4">
    <location>
        <begin position="1"/>
        <end position="20"/>
    </location>
</feature>
<dbReference type="SUPFAM" id="SSF53850">
    <property type="entry name" value="Periplasmic binding protein-like II"/>
    <property type="match status" value="1"/>
</dbReference>
<comment type="caution">
    <text evidence="6">The sequence shown here is derived from an EMBL/GenBank/DDBJ whole genome shotgun (WGS) entry which is preliminary data.</text>
</comment>
<dbReference type="GO" id="GO:1904680">
    <property type="term" value="F:peptide transmembrane transporter activity"/>
    <property type="evidence" value="ECO:0007669"/>
    <property type="project" value="TreeGrafter"/>
</dbReference>
<keyword evidence="7" id="KW-1185">Reference proteome</keyword>
<dbReference type="CDD" id="cd08493">
    <property type="entry name" value="PBP2_DppA_like"/>
    <property type="match status" value="1"/>
</dbReference>
<dbReference type="InterPro" id="IPR000914">
    <property type="entry name" value="SBP_5_dom"/>
</dbReference>
<dbReference type="PANTHER" id="PTHR30290:SF9">
    <property type="entry name" value="OLIGOPEPTIDE-BINDING PROTEIN APPA"/>
    <property type="match status" value="1"/>
</dbReference>
<evidence type="ECO:0000313" key="6">
    <source>
        <dbReference type="EMBL" id="RIH84840.1"/>
    </source>
</evidence>